<dbReference type="InterPro" id="IPR052737">
    <property type="entry name" value="Omega-amidase_YafV"/>
</dbReference>
<sequence>MKDLCIALIQTDLCWEDIPANLAMLSAKVAAISEEVDLIVLPEMFSTGFSMHAEKLAEGMDGSAVQWLRSTAIKAELFHHSSLML</sequence>
<gene>
    <name evidence="2" type="ORF">CSSPJE1EN2_LOCUS25509</name>
</gene>
<accession>A0ABP0ZZU3</accession>
<dbReference type="EMBL" id="CAXHBF010000225">
    <property type="protein sequence ID" value="CAK9855577.1"/>
    <property type="molecule type" value="Genomic_DNA"/>
</dbReference>
<comment type="caution">
    <text evidence="2">The sequence shown here is derived from an EMBL/GenBank/DDBJ whole genome shotgun (WGS) entry which is preliminary data.</text>
</comment>
<protein>
    <recommendedName>
        <fullName evidence="1">CN hydrolase domain-containing protein</fullName>
    </recommendedName>
</protein>
<feature type="domain" description="CN hydrolase" evidence="1">
    <location>
        <begin position="6"/>
        <end position="73"/>
    </location>
</feature>
<keyword evidence="3" id="KW-1185">Reference proteome</keyword>
<reference evidence="2" key="1">
    <citation type="submission" date="2024-03" db="EMBL/GenBank/DDBJ databases">
        <authorList>
            <consortium name="ELIXIR-Norway"/>
            <consortium name="Elixir Norway"/>
        </authorList>
    </citation>
    <scope>NUCLEOTIDE SEQUENCE</scope>
</reference>
<dbReference type="InterPro" id="IPR003010">
    <property type="entry name" value="C-N_Hydrolase"/>
</dbReference>
<evidence type="ECO:0000259" key="1">
    <source>
        <dbReference type="Pfam" id="PF00795"/>
    </source>
</evidence>
<dbReference type="PANTHER" id="PTHR47799">
    <property type="entry name" value="OMEGA-AMIDASE YAFV"/>
    <property type="match status" value="1"/>
</dbReference>
<name>A0ABP0ZZU3_9BRYO</name>
<dbReference type="Gene3D" id="3.60.110.10">
    <property type="entry name" value="Carbon-nitrogen hydrolase"/>
    <property type="match status" value="1"/>
</dbReference>
<proteinExistence type="predicted"/>
<dbReference type="Pfam" id="PF00795">
    <property type="entry name" value="CN_hydrolase"/>
    <property type="match status" value="1"/>
</dbReference>
<evidence type="ECO:0000313" key="2">
    <source>
        <dbReference type="EMBL" id="CAK9855577.1"/>
    </source>
</evidence>
<organism evidence="2 3">
    <name type="scientific">Sphagnum jensenii</name>
    <dbReference type="NCBI Taxonomy" id="128206"/>
    <lineage>
        <taxon>Eukaryota</taxon>
        <taxon>Viridiplantae</taxon>
        <taxon>Streptophyta</taxon>
        <taxon>Embryophyta</taxon>
        <taxon>Bryophyta</taxon>
        <taxon>Sphagnophytina</taxon>
        <taxon>Sphagnopsida</taxon>
        <taxon>Sphagnales</taxon>
        <taxon>Sphagnaceae</taxon>
        <taxon>Sphagnum</taxon>
    </lineage>
</organism>
<dbReference type="InterPro" id="IPR036526">
    <property type="entry name" value="C-N_Hydrolase_sf"/>
</dbReference>
<dbReference type="Proteomes" id="UP001497522">
    <property type="component" value="Unassembled WGS sequence"/>
</dbReference>
<dbReference type="SUPFAM" id="SSF56317">
    <property type="entry name" value="Carbon-nitrogen hydrolase"/>
    <property type="match status" value="1"/>
</dbReference>
<dbReference type="PANTHER" id="PTHR47799:SF1">
    <property type="entry name" value="OMEGA-AMIDASE YAFV"/>
    <property type="match status" value="1"/>
</dbReference>
<evidence type="ECO:0000313" key="3">
    <source>
        <dbReference type="Proteomes" id="UP001497522"/>
    </source>
</evidence>